<proteinExistence type="predicted"/>
<reference evidence="1 2" key="1">
    <citation type="submission" date="2017-10" db="EMBL/GenBank/DDBJ databases">
        <authorList>
            <person name="Banno H."/>
            <person name="Chua N.-H."/>
        </authorList>
    </citation>
    <scope>NUCLEOTIDE SEQUENCE [LARGE SCALE GENOMIC DNA]</scope>
    <source>
        <strain evidence="1 2">SCPM-O-B-7607</strain>
    </source>
</reference>
<dbReference type="InterPro" id="IPR058979">
    <property type="entry name" value="LysC-like"/>
</dbReference>
<protein>
    <submittedName>
        <fullName evidence="1">Uncharacterized protein</fullName>
    </submittedName>
</protein>
<accession>A0A2G4U202</accession>
<dbReference type="EMBL" id="PEHN01000010">
    <property type="protein sequence ID" value="PHZ27361.1"/>
    <property type="molecule type" value="Genomic_DNA"/>
</dbReference>
<evidence type="ECO:0000313" key="2">
    <source>
        <dbReference type="Proteomes" id="UP000229378"/>
    </source>
</evidence>
<gene>
    <name evidence="1" type="ORF">CS533_11935</name>
</gene>
<dbReference type="AlphaFoldDB" id="A0A2G4U202"/>
<name>A0A2G4U202_YERBE</name>
<evidence type="ECO:0000313" key="1">
    <source>
        <dbReference type="EMBL" id="PHZ27361.1"/>
    </source>
</evidence>
<organism evidence="1 2">
    <name type="scientific">Yersinia bercovieri</name>
    <dbReference type="NCBI Taxonomy" id="634"/>
    <lineage>
        <taxon>Bacteria</taxon>
        <taxon>Pseudomonadati</taxon>
        <taxon>Pseudomonadota</taxon>
        <taxon>Gammaproteobacteria</taxon>
        <taxon>Enterobacterales</taxon>
        <taxon>Yersiniaceae</taxon>
        <taxon>Yersinia</taxon>
    </lineage>
</organism>
<dbReference type="Pfam" id="PF23793">
    <property type="entry name" value="LysC"/>
    <property type="match status" value="1"/>
</dbReference>
<sequence>MILALFNTCLTLLLTSCKSNSLTPKVAEVIRLSPPESALITCEIPAFTGVSWGDGGIYALVLKRELQICKGRLDEVIDFMDEKKSIN</sequence>
<dbReference type="Proteomes" id="UP000229378">
    <property type="component" value="Unassembled WGS sequence"/>
</dbReference>
<comment type="caution">
    <text evidence="1">The sequence shown here is derived from an EMBL/GenBank/DDBJ whole genome shotgun (WGS) entry which is preliminary data.</text>
</comment>